<organism evidence="9">
    <name type="scientific">Phallusia mammillata</name>
    <dbReference type="NCBI Taxonomy" id="59560"/>
    <lineage>
        <taxon>Eukaryota</taxon>
        <taxon>Metazoa</taxon>
        <taxon>Chordata</taxon>
        <taxon>Tunicata</taxon>
        <taxon>Ascidiacea</taxon>
        <taxon>Phlebobranchia</taxon>
        <taxon>Ascidiidae</taxon>
        <taxon>Phallusia</taxon>
    </lineage>
</organism>
<keyword evidence="6" id="KW-0732">Signal</keyword>
<keyword evidence="5" id="KW-0472">Membrane</keyword>
<dbReference type="InterPro" id="IPR000742">
    <property type="entry name" value="EGF"/>
</dbReference>
<dbReference type="Pfam" id="PF00092">
    <property type="entry name" value="VWA"/>
    <property type="match status" value="1"/>
</dbReference>
<dbReference type="CDD" id="cd00054">
    <property type="entry name" value="EGF_CA"/>
    <property type="match status" value="1"/>
</dbReference>
<feature type="disulfide bond" evidence="4">
    <location>
        <begin position="280"/>
        <end position="289"/>
    </location>
</feature>
<dbReference type="Gene3D" id="3.40.50.410">
    <property type="entry name" value="von Willebrand factor, type A domain"/>
    <property type="match status" value="1"/>
</dbReference>
<evidence type="ECO:0000256" key="2">
    <source>
        <dbReference type="ARBA" id="ARBA00022737"/>
    </source>
</evidence>
<evidence type="ECO:0000256" key="6">
    <source>
        <dbReference type="SAM" id="SignalP"/>
    </source>
</evidence>
<dbReference type="PROSITE" id="PS01186">
    <property type="entry name" value="EGF_2"/>
    <property type="match status" value="1"/>
</dbReference>
<feature type="disulfide bond" evidence="4">
    <location>
        <begin position="237"/>
        <end position="246"/>
    </location>
</feature>
<reference evidence="9" key="1">
    <citation type="submission" date="2020-04" db="EMBL/GenBank/DDBJ databases">
        <authorList>
            <person name="Neveu A P."/>
        </authorList>
    </citation>
    <scope>NUCLEOTIDE SEQUENCE</scope>
    <source>
        <tissue evidence="9">Whole embryo</tissue>
    </source>
</reference>
<feature type="chain" id="PRO_5026360946" evidence="6">
    <location>
        <begin position="22"/>
        <end position="690"/>
    </location>
</feature>
<keyword evidence="2" id="KW-0677">Repeat</keyword>
<keyword evidence="5" id="KW-0812">Transmembrane</keyword>
<dbReference type="PANTHER" id="PTHR24049">
    <property type="entry name" value="CRUMBS FAMILY MEMBER"/>
    <property type="match status" value="1"/>
</dbReference>
<keyword evidence="5" id="KW-1133">Transmembrane helix</keyword>
<dbReference type="InterPro" id="IPR002035">
    <property type="entry name" value="VWF_A"/>
</dbReference>
<protein>
    <submittedName>
        <fullName evidence="9">Uncharacterized protein LOC100179854</fullName>
    </submittedName>
</protein>
<feature type="domain" description="EGF-like" evidence="7">
    <location>
        <begin position="251"/>
        <end position="290"/>
    </location>
</feature>
<evidence type="ECO:0000256" key="3">
    <source>
        <dbReference type="ARBA" id="ARBA00023157"/>
    </source>
</evidence>
<feature type="domain" description="VWFA" evidence="8">
    <location>
        <begin position="33"/>
        <end position="177"/>
    </location>
</feature>
<evidence type="ECO:0000256" key="1">
    <source>
        <dbReference type="ARBA" id="ARBA00022536"/>
    </source>
</evidence>
<dbReference type="InterPro" id="IPR051022">
    <property type="entry name" value="Notch_Cell-Fate_Det"/>
</dbReference>
<evidence type="ECO:0000256" key="5">
    <source>
        <dbReference type="SAM" id="Phobius"/>
    </source>
</evidence>
<evidence type="ECO:0000259" key="7">
    <source>
        <dbReference type="PROSITE" id="PS50026"/>
    </source>
</evidence>
<dbReference type="EMBL" id="LR786671">
    <property type="protein sequence ID" value="CAB3262481.1"/>
    <property type="molecule type" value="mRNA"/>
</dbReference>
<feature type="domain" description="EGF-like" evidence="7">
    <location>
        <begin position="299"/>
        <end position="338"/>
    </location>
</feature>
<dbReference type="PROSITE" id="PS50234">
    <property type="entry name" value="VWFA"/>
    <property type="match status" value="1"/>
</dbReference>
<dbReference type="AlphaFoldDB" id="A0A6F9DHV0"/>
<dbReference type="PROSITE" id="PS50026">
    <property type="entry name" value="EGF_3"/>
    <property type="match status" value="3"/>
</dbReference>
<evidence type="ECO:0000259" key="8">
    <source>
        <dbReference type="PROSITE" id="PS50234"/>
    </source>
</evidence>
<dbReference type="SMART" id="SM00181">
    <property type="entry name" value="EGF"/>
    <property type="match status" value="3"/>
</dbReference>
<evidence type="ECO:0000313" key="9">
    <source>
        <dbReference type="EMBL" id="CAB3262481.1"/>
    </source>
</evidence>
<dbReference type="InterPro" id="IPR036465">
    <property type="entry name" value="vWFA_dom_sf"/>
</dbReference>
<comment type="caution">
    <text evidence="4">Lacks conserved residue(s) required for the propagation of feature annotation.</text>
</comment>
<dbReference type="Gene3D" id="2.60.40.3210">
    <property type="entry name" value="Zona pellucida, ZP-N domain"/>
    <property type="match status" value="1"/>
</dbReference>
<evidence type="ECO:0000256" key="4">
    <source>
        <dbReference type="PROSITE-ProRule" id="PRU00076"/>
    </source>
</evidence>
<accession>A0A6F9DHV0</accession>
<dbReference type="SUPFAM" id="SSF57196">
    <property type="entry name" value="EGF/Laminin"/>
    <property type="match status" value="1"/>
</dbReference>
<dbReference type="SUPFAM" id="SSF53300">
    <property type="entry name" value="vWA-like"/>
    <property type="match status" value="1"/>
</dbReference>
<dbReference type="PROSITE" id="PS00022">
    <property type="entry name" value="EGF_1"/>
    <property type="match status" value="2"/>
</dbReference>
<sequence>MAFSFLFFLSSFFFGTIVIKAASSSCTVRDKIDVTILIQLNPPFEHNTTDDVKRFIRLNLEHFLIDLDYTRVAMIQFAPKPRIDWTFTDVVNRAEFEDSLNELDILVGGNGTVIDGLMFTVYHFWSVTFGARTDDPSVKKTLIAITNSPNIPRDQLSAIVKDFSATGTEVNIICINICWEVVEPPITVRRGIDGQKVDTSLARDLEKAFFCDPCYPDPCNGQGDCLTATNGSHLCVCRGPYLGANCEEPMFDSFCDANPGICNNDGFCVDGPRGSYNCECPENCHGFHCEECEDSLLEDYQACMPNPCQNGCFCVPSCRHADGYICQSSNGYFGKHCDIPLPRVDCGSEEIVITVSKAFVAEFDNGLNNTIVYVSPRTKPEMQNCKAFLIGDEYVTTIQVPFTSCSMETSVDEKDGVLVVSNAVWLGRETQKSLSTSVPAISFDCKYERNYAVVSSLNPEMDGMRLHIRSSGYFNASAQMCKSNEQCSKSCPERFLVHDRAIYTVGETIHIKMKVQKHFYTVSNRTTVILLDAKLACNDHEVSLVKRGCRTAVLPTTISMDKQVDSVCLSFQTPRMHGCETFFMKAILRIAENRHLQECDDGHGLEYVERETRRAQTHFKSQNAEHIEVGPIMIQNGRLSTNKSIRVLPGTPVSSDASWTPFSITAISFIISSLVLLSCLAVFFIATRKK</sequence>
<dbReference type="Gene3D" id="2.10.25.10">
    <property type="entry name" value="Laminin"/>
    <property type="match status" value="2"/>
</dbReference>
<feature type="transmembrane region" description="Helical" evidence="5">
    <location>
        <begin position="662"/>
        <end position="686"/>
    </location>
</feature>
<proteinExistence type="evidence at transcript level"/>
<feature type="domain" description="EGF-like" evidence="7">
    <location>
        <begin position="212"/>
        <end position="247"/>
    </location>
</feature>
<name>A0A6F9DHV0_9ASCI</name>
<keyword evidence="3 4" id="KW-1015">Disulfide bond</keyword>
<keyword evidence="1 4" id="KW-0245">EGF-like domain</keyword>
<gene>
    <name evidence="9" type="primary">LOC100179854</name>
</gene>
<feature type="signal peptide" evidence="6">
    <location>
        <begin position="1"/>
        <end position="21"/>
    </location>
</feature>